<name>A0A286RE81_9BACT</name>
<dbReference type="Proteomes" id="UP000215086">
    <property type="component" value="Chromosome"/>
</dbReference>
<protein>
    <submittedName>
        <fullName evidence="1">Uncharacterized protein</fullName>
    </submittedName>
</protein>
<reference evidence="1 2" key="1">
    <citation type="journal article" name="Front. Microbiol.">
        <title>Sugar Metabolism of the First Thermophilic Planctomycete Thermogutta terrifontis: Comparative Genomic and Transcriptomic Approaches.</title>
        <authorList>
            <person name="Elcheninov A.G."/>
            <person name="Menzel P."/>
            <person name="Gudbergsdottir S.R."/>
            <person name="Slesarev A.I."/>
            <person name="Kadnikov V.V."/>
            <person name="Krogh A."/>
            <person name="Bonch-Osmolovskaya E.A."/>
            <person name="Peng X."/>
            <person name="Kublanov I.V."/>
        </authorList>
    </citation>
    <scope>NUCLEOTIDE SEQUENCE [LARGE SCALE GENOMIC DNA]</scope>
    <source>
        <strain evidence="1 2">R1</strain>
    </source>
</reference>
<sequence>MEDCGGLASINSVRGIRKTSTRYGWTPLKREFALRSLPVFRRHAEEPQIACPKIRLRCRKCVVRTIFRGAAVAGSRLPQTD</sequence>
<dbReference type="EMBL" id="CP018477">
    <property type="protein sequence ID" value="ASV74279.1"/>
    <property type="molecule type" value="Genomic_DNA"/>
</dbReference>
<keyword evidence="2" id="KW-1185">Reference proteome</keyword>
<accession>A0A286RE81</accession>
<evidence type="ECO:0000313" key="2">
    <source>
        <dbReference type="Proteomes" id="UP000215086"/>
    </source>
</evidence>
<organism evidence="1 2">
    <name type="scientific">Thermogutta terrifontis</name>
    <dbReference type="NCBI Taxonomy" id="1331910"/>
    <lineage>
        <taxon>Bacteria</taxon>
        <taxon>Pseudomonadati</taxon>
        <taxon>Planctomycetota</taxon>
        <taxon>Planctomycetia</taxon>
        <taxon>Pirellulales</taxon>
        <taxon>Thermoguttaceae</taxon>
        <taxon>Thermogutta</taxon>
    </lineage>
</organism>
<gene>
    <name evidence="1" type="ORF">THTE_1677</name>
</gene>
<dbReference type="KEGG" id="ttf:THTE_1677"/>
<proteinExistence type="predicted"/>
<evidence type="ECO:0000313" key="1">
    <source>
        <dbReference type="EMBL" id="ASV74279.1"/>
    </source>
</evidence>
<dbReference type="AlphaFoldDB" id="A0A286RE81"/>